<evidence type="ECO:0000313" key="3">
    <source>
        <dbReference type="Proteomes" id="UP000053097"/>
    </source>
</evidence>
<name>A0A026WXW2_OOCBI</name>
<evidence type="ECO:0000256" key="1">
    <source>
        <dbReference type="SAM" id="MobiDB-lite"/>
    </source>
</evidence>
<keyword evidence="3" id="KW-1185">Reference proteome</keyword>
<evidence type="ECO:0000313" key="2">
    <source>
        <dbReference type="EMBL" id="EZA60633.1"/>
    </source>
</evidence>
<organism evidence="2 3">
    <name type="scientific">Ooceraea biroi</name>
    <name type="common">Clonal raider ant</name>
    <name type="synonym">Cerapachys biroi</name>
    <dbReference type="NCBI Taxonomy" id="2015173"/>
    <lineage>
        <taxon>Eukaryota</taxon>
        <taxon>Metazoa</taxon>
        <taxon>Ecdysozoa</taxon>
        <taxon>Arthropoda</taxon>
        <taxon>Hexapoda</taxon>
        <taxon>Insecta</taxon>
        <taxon>Pterygota</taxon>
        <taxon>Neoptera</taxon>
        <taxon>Endopterygota</taxon>
        <taxon>Hymenoptera</taxon>
        <taxon>Apocrita</taxon>
        <taxon>Aculeata</taxon>
        <taxon>Formicoidea</taxon>
        <taxon>Formicidae</taxon>
        <taxon>Dorylinae</taxon>
        <taxon>Ooceraea</taxon>
    </lineage>
</organism>
<dbReference type="InterPro" id="IPR032707">
    <property type="entry name" value="MYCBPAP"/>
</dbReference>
<gene>
    <name evidence="2" type="ORF">X777_14239</name>
</gene>
<dbReference type="OMA" id="SEYTRIT"/>
<dbReference type="Proteomes" id="UP000053097">
    <property type="component" value="Unassembled WGS sequence"/>
</dbReference>
<dbReference type="STRING" id="2015173.A0A026WXW2"/>
<dbReference type="EMBL" id="KK107072">
    <property type="protein sequence ID" value="EZA60633.1"/>
    <property type="molecule type" value="Genomic_DNA"/>
</dbReference>
<feature type="compositionally biased region" description="Basic and acidic residues" evidence="1">
    <location>
        <begin position="1"/>
        <end position="15"/>
    </location>
</feature>
<dbReference type="Pfam" id="PF14646">
    <property type="entry name" value="MYCBPAP"/>
    <property type="match status" value="1"/>
</dbReference>
<reference evidence="2 3" key="1">
    <citation type="journal article" date="2014" name="Curr. Biol.">
        <title>The genome of the clonal raider ant Cerapachys biroi.</title>
        <authorList>
            <person name="Oxley P.R."/>
            <person name="Ji L."/>
            <person name="Fetter-Pruneda I."/>
            <person name="McKenzie S.K."/>
            <person name="Li C."/>
            <person name="Hu H."/>
            <person name="Zhang G."/>
            <person name="Kronauer D.J."/>
        </authorList>
    </citation>
    <scope>NUCLEOTIDE SEQUENCE [LARGE SCALE GENOMIC DNA]</scope>
</reference>
<feature type="region of interest" description="Disordered" evidence="1">
    <location>
        <begin position="1"/>
        <end position="35"/>
    </location>
</feature>
<proteinExistence type="predicted"/>
<dbReference type="OrthoDB" id="10263316at2759"/>
<accession>A0A026WXW2</accession>
<dbReference type="PANTHER" id="PTHR48421:SF1">
    <property type="entry name" value="MYCBP-ASSOCIATED PROTEIN"/>
    <property type="match status" value="1"/>
</dbReference>
<dbReference type="PANTHER" id="PTHR48421">
    <property type="entry name" value="MYCBP-ASSOCIATED PROTEIN"/>
    <property type="match status" value="1"/>
</dbReference>
<sequence>MDFARRIGKPDEPPTWKRNGPSFVTSKDKPLSTDANSVSEDHRLVNWKKWLAERKKLSRRIESTTSRSQVDQLQSFTNRFRGFVEMKDLMEHAAILMVSDKYRGGPEFWRTPEYLPDRDDICLPQISLAPTRKDRNLLPDLMRVGLPDLITKEQSLTALKSKEGSWKRSEYLKRRKYELAEEIVSLLPKEPEMTTLAIRGRTFRKKQPQRRIPPIIITESDNEEDSRTLTKCHSEEADHAVILKIEDWEFTWERSLSKTQPVNTDPTTWSLTFVSKIDEPAEKEIVLENKGTRVIAYHWRDSSFQSSNMIFEKRDSLFFFNKTKGLVLLGQTVRMKVWYLSRNRGIFTESWRLVTKPKLTSSTFVLRFWGCTIDARLADHRAIDEYLDHCVRDSAIRTIIEKIVSNSKWSDLLEPAYETLLSRDDLFSSQNCKYDAAYNILCCFTNLFKDKSEFVKNNFLIRRDHVVPRITNRQNSIISLQMLENKTSEYGTHTEK</sequence>
<dbReference type="AlphaFoldDB" id="A0A026WXW2"/>
<protein>
    <submittedName>
        <fullName evidence="2">MYCBP-associated protein</fullName>
    </submittedName>
</protein>